<protein>
    <submittedName>
        <fullName evidence="2">Uncharacterized protein</fullName>
    </submittedName>
</protein>
<proteinExistence type="predicted"/>
<dbReference type="EMBL" id="FTNI01000020">
    <property type="protein sequence ID" value="SIR93855.1"/>
    <property type="molecule type" value="Genomic_DNA"/>
</dbReference>
<organism evidence="2 3">
    <name type="scientific">Microbispora rosea</name>
    <dbReference type="NCBI Taxonomy" id="58117"/>
    <lineage>
        <taxon>Bacteria</taxon>
        <taxon>Bacillati</taxon>
        <taxon>Actinomycetota</taxon>
        <taxon>Actinomycetes</taxon>
        <taxon>Streptosporangiales</taxon>
        <taxon>Streptosporangiaceae</taxon>
        <taxon>Microbispora</taxon>
    </lineage>
</organism>
<keyword evidence="1" id="KW-0812">Transmembrane</keyword>
<name>A0A1N7F0X6_9ACTN</name>
<accession>A0A1N7F0X6</accession>
<feature type="transmembrane region" description="Helical" evidence="1">
    <location>
        <begin position="58"/>
        <end position="77"/>
    </location>
</feature>
<evidence type="ECO:0000313" key="2">
    <source>
        <dbReference type="EMBL" id="SIR93855.1"/>
    </source>
</evidence>
<evidence type="ECO:0000313" key="3">
    <source>
        <dbReference type="Proteomes" id="UP000186096"/>
    </source>
</evidence>
<feature type="transmembrane region" description="Helical" evidence="1">
    <location>
        <begin position="12"/>
        <end position="30"/>
    </location>
</feature>
<dbReference type="RefSeq" id="WP_143734516.1">
    <property type="nucleotide sequence ID" value="NZ_FTNI01000020.1"/>
</dbReference>
<dbReference type="Proteomes" id="UP000186096">
    <property type="component" value="Unassembled WGS sequence"/>
</dbReference>
<sequence length="281" mass="30717">MLANLLPGIREIRAPISAGYIWLFFAWLIWARHLPEPAHAAGLLVDVYRLADSMGESGVGIGLSFLAYMIGIISTSISRRINGFLSIFIGGKASRVTLRSILRSRGLVTYQETYQFGLRGILPIRIANGVKLMASMLSPSTPPRMRAIWEFMRELSNDIGQIPVRLIGHDQELYNAYDRTNSEAEFRTGCAFPLGAVAVGVYLQVNAAAGITIALVALSILISGIKREGEASLFLLLTVTSGRMDSSILENAKDIIDRYEKSFENERGSVETRSAGSESAS</sequence>
<gene>
    <name evidence="2" type="ORF">SAMN05421833_12035</name>
</gene>
<reference evidence="3" key="1">
    <citation type="submission" date="2017-01" db="EMBL/GenBank/DDBJ databases">
        <authorList>
            <person name="Varghese N."/>
            <person name="Submissions S."/>
        </authorList>
    </citation>
    <scope>NUCLEOTIDE SEQUENCE [LARGE SCALE GENOMIC DNA]</scope>
    <source>
        <strain evidence="3">ATCC 12950</strain>
    </source>
</reference>
<dbReference type="AlphaFoldDB" id="A0A1N7F0X6"/>
<evidence type="ECO:0000256" key="1">
    <source>
        <dbReference type="SAM" id="Phobius"/>
    </source>
</evidence>
<keyword evidence="3" id="KW-1185">Reference proteome</keyword>
<dbReference type="OrthoDB" id="3637814at2"/>
<keyword evidence="1" id="KW-1133">Transmembrane helix</keyword>
<keyword evidence="1" id="KW-0472">Membrane</keyword>